<protein>
    <recommendedName>
        <fullName evidence="9">Cytochrome C oxidase assembly protein</fullName>
    </recommendedName>
</protein>
<proteinExistence type="predicted"/>
<feature type="transmembrane region" description="Helical" evidence="6">
    <location>
        <begin position="132"/>
        <end position="152"/>
    </location>
</feature>
<evidence type="ECO:0000256" key="6">
    <source>
        <dbReference type="SAM" id="Phobius"/>
    </source>
</evidence>
<evidence type="ECO:0000313" key="8">
    <source>
        <dbReference type="Proteomes" id="UP000653644"/>
    </source>
</evidence>
<evidence type="ECO:0000256" key="2">
    <source>
        <dbReference type="ARBA" id="ARBA00022475"/>
    </source>
</evidence>
<evidence type="ECO:0008006" key="9">
    <source>
        <dbReference type="Google" id="ProtNLM"/>
    </source>
</evidence>
<feature type="transmembrane region" description="Helical" evidence="6">
    <location>
        <begin position="59"/>
        <end position="78"/>
    </location>
</feature>
<gene>
    <name evidence="7" type="ORF">GCM10010345_36180</name>
</gene>
<dbReference type="InterPro" id="IPR019108">
    <property type="entry name" value="Caa3_assmbl_CtaG-rel"/>
</dbReference>
<accession>A0ABQ3CSX0</accession>
<evidence type="ECO:0000256" key="5">
    <source>
        <dbReference type="ARBA" id="ARBA00023136"/>
    </source>
</evidence>
<dbReference type="EMBL" id="BMVN01000011">
    <property type="protein sequence ID" value="GHA28276.1"/>
    <property type="molecule type" value="Genomic_DNA"/>
</dbReference>
<organism evidence="7 8">
    <name type="scientific">Streptomyces canarius</name>
    <dbReference type="NCBI Taxonomy" id="285453"/>
    <lineage>
        <taxon>Bacteria</taxon>
        <taxon>Bacillati</taxon>
        <taxon>Actinomycetota</taxon>
        <taxon>Actinomycetes</taxon>
        <taxon>Kitasatosporales</taxon>
        <taxon>Streptomycetaceae</taxon>
        <taxon>Streptomyces</taxon>
    </lineage>
</organism>
<evidence type="ECO:0000256" key="1">
    <source>
        <dbReference type="ARBA" id="ARBA00004651"/>
    </source>
</evidence>
<keyword evidence="3 6" id="KW-0812">Transmembrane</keyword>
<keyword evidence="2" id="KW-1003">Cell membrane</keyword>
<keyword evidence="4 6" id="KW-1133">Transmembrane helix</keyword>
<comment type="caution">
    <text evidence="7">The sequence shown here is derived from an EMBL/GenBank/DDBJ whole genome shotgun (WGS) entry which is preliminary data.</text>
</comment>
<keyword evidence="8" id="KW-1185">Reference proteome</keyword>
<feature type="transmembrane region" description="Helical" evidence="6">
    <location>
        <begin position="164"/>
        <end position="186"/>
    </location>
</feature>
<name>A0ABQ3CSX0_9ACTN</name>
<evidence type="ECO:0000256" key="4">
    <source>
        <dbReference type="ARBA" id="ARBA00022989"/>
    </source>
</evidence>
<evidence type="ECO:0000256" key="3">
    <source>
        <dbReference type="ARBA" id="ARBA00022692"/>
    </source>
</evidence>
<dbReference type="Pfam" id="PF09678">
    <property type="entry name" value="Caa3_CtaG"/>
    <property type="match status" value="1"/>
</dbReference>
<feature type="transmembrane region" description="Helical" evidence="6">
    <location>
        <begin position="90"/>
        <end position="111"/>
    </location>
</feature>
<keyword evidence="5 6" id="KW-0472">Membrane</keyword>
<feature type="transmembrane region" description="Helical" evidence="6">
    <location>
        <begin position="238"/>
        <end position="258"/>
    </location>
</feature>
<feature type="transmembrane region" description="Helical" evidence="6">
    <location>
        <begin position="198"/>
        <end position="218"/>
    </location>
</feature>
<dbReference type="RefSeq" id="WP_189887150.1">
    <property type="nucleotide sequence ID" value="NZ_BMVN01000011.1"/>
</dbReference>
<evidence type="ECO:0000313" key="7">
    <source>
        <dbReference type="EMBL" id="GHA28276.1"/>
    </source>
</evidence>
<reference evidence="8" key="1">
    <citation type="journal article" date="2019" name="Int. J. Syst. Evol. Microbiol.">
        <title>The Global Catalogue of Microorganisms (GCM) 10K type strain sequencing project: providing services to taxonomists for standard genome sequencing and annotation.</title>
        <authorList>
            <consortium name="The Broad Institute Genomics Platform"/>
            <consortium name="The Broad Institute Genome Sequencing Center for Infectious Disease"/>
            <person name="Wu L."/>
            <person name="Ma J."/>
        </authorList>
    </citation>
    <scope>NUCLEOTIDE SEQUENCE [LARGE SCALE GENOMIC DNA]</scope>
    <source>
        <strain evidence="8">JCM 4733</strain>
    </source>
</reference>
<feature type="transmembrane region" description="Helical" evidence="6">
    <location>
        <begin position="21"/>
        <end position="38"/>
    </location>
</feature>
<comment type="subcellular location">
    <subcellularLocation>
        <location evidence="1">Cell membrane</location>
        <topology evidence="1">Multi-pass membrane protein</topology>
    </subcellularLocation>
</comment>
<sequence>MADGTPHLHTHHVESGGAWEVLLPVLALLACAGGYLLLARRVRRRNPVRGWNPWRTAGFCTGLLLLAAALLPPVAAFAHRDFRGHMAQHMLIGMYAPLALVLGAPMTLALRALPAPHARRLTAFLHSGRARLLAHPVTGLLLSTGSLAPLYFTPFYDAVTARPAGHWLLHAHFLLAGCLFAHAVAGPDPAPARPGVRARLVCLGCAIAVHASVAQLMYGGFWVAVGAPVPQVRGAAEIMYYGGDIAELLLAAALVATWRPARGAVTRHAVRPAQ</sequence>
<dbReference type="Proteomes" id="UP000653644">
    <property type="component" value="Unassembled WGS sequence"/>
</dbReference>